<keyword evidence="3" id="KW-1185">Reference proteome</keyword>
<dbReference type="EMBL" id="NIOJ01000043">
    <property type="protein sequence ID" value="PNT96900.1"/>
    <property type="molecule type" value="Genomic_DNA"/>
</dbReference>
<evidence type="ECO:0008006" key="4">
    <source>
        <dbReference type="Google" id="ProtNLM"/>
    </source>
</evidence>
<dbReference type="KEGG" id="cthd:CDO33_07950"/>
<comment type="caution">
    <text evidence="2">The sequence shown here is derived from an EMBL/GenBank/DDBJ whole genome shotgun (WGS) entry which is preliminary data.</text>
</comment>
<protein>
    <recommendedName>
        <fullName evidence="4">ParB/Sulfiredoxin domain-containing protein</fullName>
    </recommendedName>
</protein>
<gene>
    <name evidence="2" type="ORF">CDQ84_14400</name>
</gene>
<name>A0A2K2FA70_9CLOT</name>
<dbReference type="Proteomes" id="UP000236151">
    <property type="component" value="Unassembled WGS sequence"/>
</dbReference>
<dbReference type="OrthoDB" id="9769293at2"/>
<proteinExistence type="predicted"/>
<dbReference type="RefSeq" id="WP_103082431.1">
    <property type="nucleotide sequence ID" value="NZ_CP021850.1"/>
</dbReference>
<reference evidence="2 3" key="1">
    <citation type="submission" date="2017-06" db="EMBL/GenBank/DDBJ databases">
        <title>Investigating the central metabolism of Clostridium thermosuccinogenes.</title>
        <authorList>
            <person name="Koendjbiharie J.G."/>
            <person name="van Kranenburg R."/>
        </authorList>
    </citation>
    <scope>NUCLEOTIDE SEQUENCE [LARGE SCALE GENOMIC DNA]</scope>
    <source>
        <strain evidence="2 3">DSM 5806</strain>
    </source>
</reference>
<evidence type="ECO:0000313" key="3">
    <source>
        <dbReference type="Proteomes" id="UP000236151"/>
    </source>
</evidence>
<feature type="compositionally biased region" description="Polar residues" evidence="1">
    <location>
        <begin position="336"/>
        <end position="348"/>
    </location>
</feature>
<feature type="region of interest" description="Disordered" evidence="1">
    <location>
        <begin position="329"/>
        <end position="361"/>
    </location>
</feature>
<feature type="compositionally biased region" description="Pro residues" evidence="1">
    <location>
        <begin position="351"/>
        <end position="361"/>
    </location>
</feature>
<dbReference type="AlphaFoldDB" id="A0A2K2FA70"/>
<accession>A0A2K2FA70</accession>
<evidence type="ECO:0000313" key="2">
    <source>
        <dbReference type="EMBL" id="PNT96900.1"/>
    </source>
</evidence>
<organism evidence="2 3">
    <name type="scientific">Clostridium thermosuccinogenes</name>
    <dbReference type="NCBI Taxonomy" id="84032"/>
    <lineage>
        <taxon>Bacteria</taxon>
        <taxon>Bacillati</taxon>
        <taxon>Bacillota</taxon>
        <taxon>Clostridia</taxon>
        <taxon>Eubacteriales</taxon>
        <taxon>Clostridiaceae</taxon>
        <taxon>Clostridium</taxon>
    </lineage>
</organism>
<sequence>MTITISPLDLLLDDENPRFVILNKKEQADIRKYLVTYEDTCQLAVAINNYGGLLPGERIVVLQKGSKYVVVEGNRRTCSLQMLLSRELIPDGFTHKIPTTSDKVKENCRFIEVDVLPNREAAIELMSKRHIEGVKQWRPIAKKQFFASNYQIGRTVQNLAKITGIKESEIKSDIRDYKFFLHAYNKYREGHPDFSREIVDLKIDPFLRVFKAKFHFHGALVKPSEILKISYDNEHNTISQLDSALFNQIVQLVFEETIITERINTRNVLTDINGIIPLLELAVQEEPNEIANKVDPIPLDNITDSGEKPDDDSATRAIATVVKRGAKDPIGEDASSIKNCSDNVTSGSTPGGPPPGGPPPRAFFETISWEGKLKPGDPLHEGLLSALHELYKLSNINCGRKKAYQMFPIATGMILRTVYEQALKLRLNQVNLWGAYCATVPRKSFPTLNGIENFIKSSTYKTTVLPKREMVDAFDRVIAASHRDFLNANIHRPENIRVSSDTLEGIACGGMFYLIQSIIDSLP</sequence>
<evidence type="ECO:0000256" key="1">
    <source>
        <dbReference type="SAM" id="MobiDB-lite"/>
    </source>
</evidence>